<reference evidence="2 3" key="1">
    <citation type="submission" date="2019-06" db="EMBL/GenBank/DDBJ databases">
        <title>Sequencing the genomes of 1000 actinobacteria strains.</title>
        <authorList>
            <person name="Klenk H.-P."/>
        </authorList>
    </citation>
    <scope>NUCLEOTIDE SEQUENCE [LARGE SCALE GENOMIC DNA]</scope>
    <source>
        <strain evidence="2 3">DSM 46699</strain>
    </source>
</reference>
<protein>
    <submittedName>
        <fullName evidence="2">Uncharacterized protein</fullName>
    </submittedName>
</protein>
<comment type="caution">
    <text evidence="2">The sequence shown here is derived from an EMBL/GenBank/DDBJ whole genome shotgun (WGS) entry which is preliminary data.</text>
</comment>
<feature type="region of interest" description="Disordered" evidence="1">
    <location>
        <begin position="1"/>
        <end position="21"/>
    </location>
</feature>
<evidence type="ECO:0000256" key="1">
    <source>
        <dbReference type="SAM" id="MobiDB-lite"/>
    </source>
</evidence>
<sequence length="293" mass="31839">MRRQTTTGPGGLVDKGTKGKRARTVPLIPEIRDLVIHRLTTLDGKPDARLFTGPKGGLTCPRVSYPFRCEDRALLKDRIHRSSVFGPSHSFVLGSRSLSLPRSWTSAPEPCTTGSGKTRSTAASAPGPPPVRMPSWRRPTSASGSSRLKSRSSARPRNLSGKTVPTHKDSPGDRLPRRCRTPGQGLLPRARGQQPRLLPVQEPPDVADDDAPPVADRLDPGGPRGLTQHLRVPSCARRTDTRYGHRGQCELGRRTDAARRGRRPSRSGQGQAVERQCHSGRSRPSEVPSALAQ</sequence>
<keyword evidence="3" id="KW-1185">Reference proteome</keyword>
<organism evidence="2 3">
    <name type="scientific">Saccharopolyspora dendranthemae</name>
    <dbReference type="NCBI Taxonomy" id="1181886"/>
    <lineage>
        <taxon>Bacteria</taxon>
        <taxon>Bacillati</taxon>
        <taxon>Actinomycetota</taxon>
        <taxon>Actinomycetes</taxon>
        <taxon>Pseudonocardiales</taxon>
        <taxon>Pseudonocardiaceae</taxon>
        <taxon>Saccharopolyspora</taxon>
    </lineage>
</organism>
<gene>
    <name evidence="2" type="ORF">FHU35_11204</name>
</gene>
<feature type="compositionally biased region" description="Basic and acidic residues" evidence="1">
    <location>
        <begin position="237"/>
        <end position="259"/>
    </location>
</feature>
<evidence type="ECO:0000313" key="2">
    <source>
        <dbReference type="EMBL" id="TWG07587.1"/>
    </source>
</evidence>
<feature type="compositionally biased region" description="Basic and acidic residues" evidence="1">
    <location>
        <begin position="166"/>
        <end position="176"/>
    </location>
</feature>
<proteinExistence type="predicted"/>
<dbReference type="EMBL" id="VIWX01000001">
    <property type="protein sequence ID" value="TWG07587.1"/>
    <property type="molecule type" value="Genomic_DNA"/>
</dbReference>
<dbReference type="Proteomes" id="UP000316184">
    <property type="component" value="Unassembled WGS sequence"/>
</dbReference>
<feature type="region of interest" description="Disordered" evidence="1">
    <location>
        <begin position="99"/>
        <end position="293"/>
    </location>
</feature>
<name>A0A561V7J3_9PSEU</name>
<feature type="compositionally biased region" description="Polar residues" evidence="1">
    <location>
        <begin position="99"/>
        <end position="123"/>
    </location>
</feature>
<evidence type="ECO:0000313" key="3">
    <source>
        <dbReference type="Proteomes" id="UP000316184"/>
    </source>
</evidence>
<dbReference type="AlphaFoldDB" id="A0A561V7J3"/>
<accession>A0A561V7J3</accession>